<dbReference type="GO" id="GO:0005524">
    <property type="term" value="F:ATP binding"/>
    <property type="evidence" value="ECO:0007669"/>
    <property type="project" value="UniProtKB-KW"/>
</dbReference>
<dbReference type="GO" id="GO:0019877">
    <property type="term" value="P:diaminopimelate biosynthetic process"/>
    <property type="evidence" value="ECO:0007669"/>
    <property type="project" value="UniProtKB-KW"/>
</dbReference>
<sequence>MIVMKFGGTSVGNSERLRHVAKLVGGYLELKPVVVVSAMAGTTDWLLNTARQLAESNPSSGTSADKLIAEFHNRYHQVVDETIDNSDIRSSLRSEIATLLHQLLRLFTGIELLGEVSPRSLDAVAAFGEKLSSTILAAALRDIGYKSEAVSATTLIETDRTFTSAVPQMEQTTFKCREKLIPLVEQGAIPVVTGFIGSTADGITTTLGRGGSDYSASIIGAALDSEEIWIWTDVDGVMSADPRLVSNARSLRRISYAEAGELSYFGAKVIHPLTVMPAVEKNIPLYIKNTMNPEFPGTRIDNPKESAEGVVKAVTSARNLALITVAGGGVLTVPGIAARTFARVHDHNANVLMISHASSGHDLCFVVEKQVAPSVVASLNREFDREIHRKEIDPIGLDDNIVIVAVVGAGMRGTPGVAGRLFSTLGRKNINIIAIAQGSSELNISLITSVSDEKAAVHAIHDEFISLTGLGKSMRYQPAK</sequence>
<keyword evidence="9 13" id="KW-0067">ATP-binding</keyword>
<dbReference type="RefSeq" id="WP_341468286.1">
    <property type="nucleotide sequence ID" value="NZ_CP128399.1"/>
</dbReference>
<feature type="binding site" evidence="13">
    <location>
        <position position="129"/>
    </location>
    <ligand>
        <name>substrate</name>
    </ligand>
</feature>
<keyword evidence="8 14" id="KW-0418">Kinase</keyword>
<name>A0A8T7LYJ0_9CHLR</name>
<comment type="catalytic activity">
    <reaction evidence="12 14">
        <text>L-aspartate + ATP = 4-phospho-L-aspartate + ADP</text>
        <dbReference type="Rhea" id="RHEA:23776"/>
        <dbReference type="ChEBI" id="CHEBI:29991"/>
        <dbReference type="ChEBI" id="CHEBI:30616"/>
        <dbReference type="ChEBI" id="CHEBI:57535"/>
        <dbReference type="ChEBI" id="CHEBI:456216"/>
        <dbReference type="EC" id="2.7.2.4"/>
    </reaction>
</comment>
<keyword evidence="7 13" id="KW-0547">Nucleotide-binding</keyword>
<dbReference type="PANTHER" id="PTHR21499:SF59">
    <property type="entry name" value="ASPARTOKINASE"/>
    <property type="match status" value="1"/>
</dbReference>
<dbReference type="CDD" id="cd04243">
    <property type="entry name" value="AAK_AK-HSDH-like"/>
    <property type="match status" value="1"/>
</dbReference>
<dbReference type="Gene3D" id="3.30.70.260">
    <property type="match status" value="1"/>
</dbReference>
<keyword evidence="20" id="KW-1185">Reference proteome</keyword>
<dbReference type="InterPro" id="IPR054352">
    <property type="entry name" value="ACT_Aspartokinase"/>
</dbReference>
<evidence type="ECO:0000256" key="1">
    <source>
        <dbReference type="ARBA" id="ARBA00003121"/>
    </source>
</evidence>
<dbReference type="PIRSF" id="PIRSF000726">
    <property type="entry name" value="Asp_kin"/>
    <property type="match status" value="1"/>
</dbReference>
<feature type="domain" description="ACT" evidence="16">
    <location>
        <begin position="406"/>
        <end position="480"/>
    </location>
</feature>
<dbReference type="InterPro" id="IPR005260">
    <property type="entry name" value="Asp_kin_monofn"/>
</dbReference>
<comment type="pathway">
    <text evidence="2 15">Amino-acid biosynthesis; L-lysine biosynthesis via DAP pathway; (S)-tetrahydrodipicolinate from L-aspartate: step 1/4.</text>
</comment>
<evidence type="ECO:0000256" key="4">
    <source>
        <dbReference type="ARBA" id="ARBA00005139"/>
    </source>
</evidence>
<dbReference type="EMBL" id="JACATZ010000001">
    <property type="protein sequence ID" value="NWJ44509.1"/>
    <property type="molecule type" value="Genomic_DNA"/>
</dbReference>
<dbReference type="AlphaFoldDB" id="A0A8T7LYJ0"/>
<comment type="pathway">
    <text evidence="3 15">Amino-acid biosynthesis; L-methionine biosynthesis via de novo pathway; L-homoserine from L-aspartate: step 1/3.</text>
</comment>
<dbReference type="GO" id="GO:0009089">
    <property type="term" value="P:lysine biosynthetic process via diaminopimelate"/>
    <property type="evidence" value="ECO:0007669"/>
    <property type="project" value="InterPro"/>
</dbReference>
<dbReference type="PROSITE" id="PS51671">
    <property type="entry name" value="ACT"/>
    <property type="match status" value="1"/>
</dbReference>
<comment type="similarity">
    <text evidence="5 14">Belongs to the aspartokinase family.</text>
</comment>
<evidence type="ECO:0000313" key="17">
    <source>
        <dbReference type="EMBL" id="NWJ44509.1"/>
    </source>
</evidence>
<evidence type="ECO:0000256" key="9">
    <source>
        <dbReference type="ARBA" id="ARBA00022840"/>
    </source>
</evidence>
<evidence type="ECO:0000256" key="3">
    <source>
        <dbReference type="ARBA" id="ARBA00004986"/>
    </source>
</evidence>
<dbReference type="SUPFAM" id="SSF53633">
    <property type="entry name" value="Carbamate kinase-like"/>
    <property type="match status" value="1"/>
</dbReference>
<dbReference type="InterPro" id="IPR001048">
    <property type="entry name" value="Asp/Glu/Uridylate_kinase"/>
</dbReference>
<organism evidence="17 19">
    <name type="scientific">Candidatus Chlorohelix allophototropha</name>
    <dbReference type="NCBI Taxonomy" id="3003348"/>
    <lineage>
        <taxon>Bacteria</taxon>
        <taxon>Bacillati</taxon>
        <taxon>Chloroflexota</taxon>
        <taxon>Chloroflexia</taxon>
        <taxon>Candidatus Chloroheliales</taxon>
        <taxon>Candidatus Chloroheliaceae</taxon>
        <taxon>Candidatus Chlorohelix</taxon>
    </lineage>
</organism>
<keyword evidence="10" id="KW-0220">Diaminopimelate biosynthesis</keyword>
<dbReference type="GO" id="GO:0004072">
    <property type="term" value="F:aspartate kinase activity"/>
    <property type="evidence" value="ECO:0007669"/>
    <property type="project" value="UniProtKB-EC"/>
</dbReference>
<accession>A0A8T7LYJ0</accession>
<evidence type="ECO:0000256" key="15">
    <source>
        <dbReference type="RuleBase" id="RU004249"/>
    </source>
</evidence>
<evidence type="ECO:0000256" key="12">
    <source>
        <dbReference type="ARBA" id="ARBA00047872"/>
    </source>
</evidence>
<dbReference type="Pfam" id="PF22468">
    <property type="entry name" value="ACT_9"/>
    <property type="match status" value="2"/>
</dbReference>
<proteinExistence type="inferred from homology"/>
<keyword evidence="6 14" id="KW-0808">Transferase</keyword>
<feature type="binding site" evidence="13">
    <location>
        <begin position="232"/>
        <end position="233"/>
    </location>
    <ligand>
        <name>ATP</name>
        <dbReference type="ChEBI" id="CHEBI:30616"/>
    </ligand>
</feature>
<reference evidence="18" key="2">
    <citation type="journal article" date="2024" name="Nature">
        <title>Anoxygenic phototroph of the Chloroflexota uses a type I reaction centre.</title>
        <authorList>
            <person name="Tsuji J.M."/>
            <person name="Shaw N.A."/>
            <person name="Nagashima S."/>
            <person name="Venkiteswaran J.J."/>
            <person name="Schiff S.L."/>
            <person name="Watanabe T."/>
            <person name="Fukui M."/>
            <person name="Hanada S."/>
            <person name="Tank M."/>
            <person name="Neufeld J.D."/>
        </authorList>
    </citation>
    <scope>NUCLEOTIDE SEQUENCE</scope>
    <source>
        <strain evidence="18">L227-S17</strain>
    </source>
</reference>
<dbReference type="SUPFAM" id="SSF55021">
    <property type="entry name" value="ACT-like"/>
    <property type="match status" value="2"/>
</dbReference>
<keyword evidence="11" id="KW-0457">Lysine biosynthesis</keyword>
<evidence type="ECO:0000256" key="14">
    <source>
        <dbReference type="RuleBase" id="RU003448"/>
    </source>
</evidence>
<dbReference type="Pfam" id="PF00696">
    <property type="entry name" value="AA_kinase"/>
    <property type="match status" value="1"/>
</dbReference>
<evidence type="ECO:0000313" key="18">
    <source>
        <dbReference type="EMBL" id="WJW66402.1"/>
    </source>
</evidence>
<gene>
    <name evidence="17" type="ORF">HXX08_01385</name>
    <name evidence="18" type="ORF">OZ401_002198</name>
</gene>
<evidence type="ECO:0000256" key="2">
    <source>
        <dbReference type="ARBA" id="ARBA00004766"/>
    </source>
</evidence>
<keyword evidence="15" id="KW-0028">Amino-acid biosynthesis</keyword>
<evidence type="ECO:0000256" key="10">
    <source>
        <dbReference type="ARBA" id="ARBA00022915"/>
    </source>
</evidence>
<dbReference type="GO" id="GO:0009090">
    <property type="term" value="P:homoserine biosynthetic process"/>
    <property type="evidence" value="ECO:0007669"/>
    <property type="project" value="TreeGrafter"/>
</dbReference>
<feature type="binding site" evidence="13">
    <location>
        <position position="43"/>
    </location>
    <ligand>
        <name>substrate</name>
    </ligand>
</feature>
<dbReference type="CDD" id="cd04921">
    <property type="entry name" value="ACT_AKi-HSDH-ThrA-like_1"/>
    <property type="match status" value="1"/>
</dbReference>
<dbReference type="EC" id="2.7.2.4" evidence="14"/>
<dbReference type="PANTHER" id="PTHR21499">
    <property type="entry name" value="ASPARTATE KINASE"/>
    <property type="match status" value="1"/>
</dbReference>
<feature type="binding site" evidence="13">
    <location>
        <begin position="5"/>
        <end position="8"/>
    </location>
    <ligand>
        <name>ATP</name>
        <dbReference type="ChEBI" id="CHEBI:30616"/>
    </ligand>
</feature>
<comment type="pathway">
    <text evidence="4 15">Amino-acid biosynthesis; L-threonine biosynthesis; L-threonine from L-aspartate: step 1/5.</text>
</comment>
<evidence type="ECO:0000256" key="7">
    <source>
        <dbReference type="ARBA" id="ARBA00022741"/>
    </source>
</evidence>
<feature type="binding site" evidence="13">
    <location>
        <position position="243"/>
    </location>
    <ligand>
        <name>ATP</name>
        <dbReference type="ChEBI" id="CHEBI:30616"/>
    </ligand>
</feature>
<feature type="binding site" evidence="13">
    <location>
        <begin position="268"/>
        <end position="269"/>
    </location>
    <ligand>
        <name>ATP</name>
        <dbReference type="ChEBI" id="CHEBI:30616"/>
    </ligand>
</feature>
<protein>
    <recommendedName>
        <fullName evidence="14">Aspartokinase</fullName>
        <ecNumber evidence="14">2.7.2.4</ecNumber>
    </recommendedName>
</protein>
<dbReference type="CDD" id="cd04924">
    <property type="entry name" value="ACT_AK-Arch_2"/>
    <property type="match status" value="1"/>
</dbReference>
<evidence type="ECO:0000259" key="16">
    <source>
        <dbReference type="PROSITE" id="PS51671"/>
    </source>
</evidence>
<dbReference type="Proteomes" id="UP001431572">
    <property type="component" value="Chromosome 1"/>
</dbReference>
<evidence type="ECO:0000313" key="19">
    <source>
        <dbReference type="Proteomes" id="UP000521676"/>
    </source>
</evidence>
<dbReference type="NCBIfam" id="NF004938">
    <property type="entry name" value="PRK06291.1"/>
    <property type="match status" value="1"/>
</dbReference>
<dbReference type="InterPro" id="IPR036393">
    <property type="entry name" value="AceGlu_kinase-like_sf"/>
</dbReference>
<dbReference type="InterPro" id="IPR018042">
    <property type="entry name" value="Aspartate_kinase_CS"/>
</dbReference>
<dbReference type="InterPro" id="IPR045865">
    <property type="entry name" value="ACT-like_dom_sf"/>
</dbReference>
<evidence type="ECO:0000256" key="5">
    <source>
        <dbReference type="ARBA" id="ARBA00010122"/>
    </source>
</evidence>
<evidence type="ECO:0000313" key="20">
    <source>
        <dbReference type="Proteomes" id="UP001431572"/>
    </source>
</evidence>
<dbReference type="GO" id="GO:0005829">
    <property type="term" value="C:cytosol"/>
    <property type="evidence" value="ECO:0007669"/>
    <property type="project" value="TreeGrafter"/>
</dbReference>
<dbReference type="InterPro" id="IPR001341">
    <property type="entry name" value="Asp_kinase"/>
</dbReference>
<dbReference type="Gene3D" id="3.30.2130.10">
    <property type="entry name" value="VC0802-like"/>
    <property type="match status" value="1"/>
</dbReference>
<evidence type="ECO:0000256" key="13">
    <source>
        <dbReference type="PIRSR" id="PIRSR000726-1"/>
    </source>
</evidence>
<dbReference type="PROSITE" id="PS00324">
    <property type="entry name" value="ASPARTOKINASE"/>
    <property type="match status" value="1"/>
</dbReference>
<evidence type="ECO:0000256" key="8">
    <source>
        <dbReference type="ARBA" id="ARBA00022777"/>
    </source>
</evidence>
<evidence type="ECO:0000256" key="6">
    <source>
        <dbReference type="ARBA" id="ARBA00022679"/>
    </source>
</evidence>
<comment type="function">
    <text evidence="1">Catalyzes the phosphorylation of the beta-carboxyl group of aspartic acid with ATP to yield 4-phospho-L-aspartate, which is involved in the branched biosynthetic pathway leading to the biosynthesis of amino acids threonine, isoleucine and methionine.</text>
</comment>
<dbReference type="Gene3D" id="3.40.1160.10">
    <property type="entry name" value="Acetylglutamate kinase-like"/>
    <property type="match status" value="1"/>
</dbReference>
<dbReference type="InterPro" id="IPR002912">
    <property type="entry name" value="ACT_dom"/>
</dbReference>
<reference evidence="17 19" key="1">
    <citation type="submission" date="2020-06" db="EMBL/GenBank/DDBJ databases">
        <title>Anoxygenic phototrophic Chloroflexota member uses a Type I reaction center.</title>
        <authorList>
            <person name="Tsuji J.M."/>
            <person name="Shaw N.A."/>
            <person name="Nagashima S."/>
            <person name="Venkiteswaran J."/>
            <person name="Schiff S.L."/>
            <person name="Hanada S."/>
            <person name="Tank M."/>
            <person name="Neufeld J.D."/>
        </authorList>
    </citation>
    <scope>NUCLEOTIDE SEQUENCE [LARGE SCALE GENOMIC DNA]</scope>
    <source>
        <strain evidence="17">L227-S17</strain>
    </source>
</reference>
<dbReference type="EMBL" id="CP128399">
    <property type="protein sequence ID" value="WJW66402.1"/>
    <property type="molecule type" value="Genomic_DNA"/>
</dbReference>
<dbReference type="Proteomes" id="UP000521676">
    <property type="component" value="Unassembled WGS sequence"/>
</dbReference>
<dbReference type="NCBIfam" id="TIGR00657">
    <property type="entry name" value="asp_kinases"/>
    <property type="match status" value="1"/>
</dbReference>
<dbReference type="FunFam" id="3.30.2130.10:FF:000001">
    <property type="entry name" value="Bifunctional aspartokinase/homoserine dehydrogenase"/>
    <property type="match status" value="1"/>
</dbReference>
<evidence type="ECO:0000256" key="11">
    <source>
        <dbReference type="ARBA" id="ARBA00023154"/>
    </source>
</evidence>